<feature type="non-terminal residue" evidence="1">
    <location>
        <position position="14"/>
    </location>
</feature>
<comment type="caution">
    <text evidence="1">The sequence shown here is derived from an EMBL/GenBank/DDBJ whole genome shotgun (WGS) entry which is preliminary data.</text>
</comment>
<sequence length="14" mass="1577">MINSPLRGLLFNTT</sequence>
<evidence type="ECO:0000313" key="2">
    <source>
        <dbReference type="Proteomes" id="UP000663823"/>
    </source>
</evidence>
<gene>
    <name evidence="1" type="ORF">OTI717_LOCUS43957</name>
</gene>
<dbReference type="Proteomes" id="UP000663823">
    <property type="component" value="Unassembled WGS sequence"/>
</dbReference>
<accession>A0A820LYD0</accession>
<evidence type="ECO:0000313" key="1">
    <source>
        <dbReference type="EMBL" id="CAF4364796.1"/>
    </source>
</evidence>
<dbReference type="EMBL" id="CAJOAX010068417">
    <property type="protein sequence ID" value="CAF4364796.1"/>
    <property type="molecule type" value="Genomic_DNA"/>
</dbReference>
<proteinExistence type="predicted"/>
<name>A0A820LYD0_9BILA</name>
<reference evidence="1" key="1">
    <citation type="submission" date="2021-02" db="EMBL/GenBank/DDBJ databases">
        <authorList>
            <person name="Nowell W R."/>
        </authorList>
    </citation>
    <scope>NUCLEOTIDE SEQUENCE</scope>
</reference>
<protein>
    <submittedName>
        <fullName evidence="1">Uncharacterized protein</fullName>
    </submittedName>
</protein>
<organism evidence="1 2">
    <name type="scientific">Rotaria sordida</name>
    <dbReference type="NCBI Taxonomy" id="392033"/>
    <lineage>
        <taxon>Eukaryota</taxon>
        <taxon>Metazoa</taxon>
        <taxon>Spiralia</taxon>
        <taxon>Gnathifera</taxon>
        <taxon>Rotifera</taxon>
        <taxon>Eurotatoria</taxon>
        <taxon>Bdelloidea</taxon>
        <taxon>Philodinida</taxon>
        <taxon>Philodinidae</taxon>
        <taxon>Rotaria</taxon>
    </lineage>
</organism>